<evidence type="ECO:0000256" key="1">
    <source>
        <dbReference type="SAM" id="MobiDB-lite"/>
    </source>
</evidence>
<evidence type="ECO:0000256" key="2">
    <source>
        <dbReference type="SAM" id="Phobius"/>
    </source>
</evidence>
<keyword evidence="2" id="KW-0472">Membrane</keyword>
<reference evidence="3 4" key="2">
    <citation type="journal article" date="2022" name="Mol. Biol. Evol.">
        <title>Comparative Genomics Reveals Insights into the Divergent Evolution of Astigmatic Mites and Household Pest Adaptations.</title>
        <authorList>
            <person name="Xiong Q."/>
            <person name="Wan A.T."/>
            <person name="Liu X."/>
            <person name="Fung C.S."/>
            <person name="Xiao X."/>
            <person name="Malainual N."/>
            <person name="Hou J."/>
            <person name="Wang L."/>
            <person name="Wang M."/>
            <person name="Yang K.Y."/>
            <person name="Cui Y."/>
            <person name="Leung E.L."/>
            <person name="Nong W."/>
            <person name="Shin S.K."/>
            <person name="Au S.W."/>
            <person name="Jeong K.Y."/>
            <person name="Chew F.T."/>
            <person name="Hui J.H."/>
            <person name="Leung T.F."/>
            <person name="Tungtrongchitr A."/>
            <person name="Zhong N."/>
            <person name="Liu Z."/>
            <person name="Tsui S.K."/>
        </authorList>
    </citation>
    <scope>NUCLEOTIDE SEQUENCE [LARGE SCALE GENOMIC DNA]</scope>
    <source>
        <strain evidence="3">Derp</strain>
    </source>
</reference>
<keyword evidence="4" id="KW-1185">Reference proteome</keyword>
<feature type="region of interest" description="Disordered" evidence="1">
    <location>
        <begin position="163"/>
        <end position="193"/>
    </location>
</feature>
<dbReference type="Proteomes" id="UP000887458">
    <property type="component" value="Unassembled WGS sequence"/>
</dbReference>
<protein>
    <recommendedName>
        <fullName evidence="5">PIR Superfamily Protein</fullName>
    </recommendedName>
</protein>
<name>A0ABQ8JL58_DERPT</name>
<gene>
    <name evidence="3" type="ORF">DERP_003633</name>
</gene>
<accession>A0ABQ8JL58</accession>
<evidence type="ECO:0008006" key="5">
    <source>
        <dbReference type="Google" id="ProtNLM"/>
    </source>
</evidence>
<keyword evidence="2" id="KW-1133">Transmembrane helix</keyword>
<evidence type="ECO:0000313" key="4">
    <source>
        <dbReference type="Proteomes" id="UP000887458"/>
    </source>
</evidence>
<feature type="transmembrane region" description="Helical" evidence="2">
    <location>
        <begin position="121"/>
        <end position="142"/>
    </location>
</feature>
<evidence type="ECO:0000313" key="3">
    <source>
        <dbReference type="EMBL" id="KAH9423354.1"/>
    </source>
</evidence>
<dbReference type="EMBL" id="NJHN03000032">
    <property type="protein sequence ID" value="KAH9423354.1"/>
    <property type="molecule type" value="Genomic_DNA"/>
</dbReference>
<keyword evidence="2" id="KW-0812">Transmembrane</keyword>
<reference evidence="3 4" key="1">
    <citation type="journal article" date="2018" name="J. Allergy Clin. Immunol.">
        <title>High-quality assembly of Dermatophagoides pteronyssinus genome and transcriptome reveals a wide range of novel allergens.</title>
        <authorList>
            <person name="Liu X.Y."/>
            <person name="Yang K.Y."/>
            <person name="Wang M.Q."/>
            <person name="Kwok J.S."/>
            <person name="Zeng X."/>
            <person name="Yang Z."/>
            <person name="Xiao X.J."/>
            <person name="Lau C.P."/>
            <person name="Li Y."/>
            <person name="Huang Z.M."/>
            <person name="Ba J.G."/>
            <person name="Yim A.K."/>
            <person name="Ouyang C.Y."/>
            <person name="Ngai S.M."/>
            <person name="Chan T.F."/>
            <person name="Leung E.L."/>
            <person name="Liu L."/>
            <person name="Liu Z.G."/>
            <person name="Tsui S.K."/>
        </authorList>
    </citation>
    <scope>NUCLEOTIDE SEQUENCE [LARGE SCALE GENOMIC DNA]</scope>
    <source>
        <strain evidence="3">Derp</strain>
    </source>
</reference>
<proteinExistence type="predicted"/>
<sequence>MDFNSIRKSIKDTINSLYKGYEDTACIIQYRNDFDNCRQTILENNNINYNYKWYRGIRFGKIKDNCCDFIDYKQCLENVARQRCGSIAEETITIFSDALKNIEYPYECYSYNNMIDCMDTFIFWSLSIMIMLFSVAFIKRIYYWYKDKFTKIVEEPSTNHSVHSSLSHSSTSHSTSSHSTSSHSSLSDSSLSQ</sequence>
<comment type="caution">
    <text evidence="3">The sequence shown here is derived from an EMBL/GenBank/DDBJ whole genome shotgun (WGS) entry which is preliminary data.</text>
</comment>
<organism evidence="3 4">
    <name type="scientific">Dermatophagoides pteronyssinus</name>
    <name type="common">European house dust mite</name>
    <dbReference type="NCBI Taxonomy" id="6956"/>
    <lineage>
        <taxon>Eukaryota</taxon>
        <taxon>Metazoa</taxon>
        <taxon>Ecdysozoa</taxon>
        <taxon>Arthropoda</taxon>
        <taxon>Chelicerata</taxon>
        <taxon>Arachnida</taxon>
        <taxon>Acari</taxon>
        <taxon>Acariformes</taxon>
        <taxon>Sarcoptiformes</taxon>
        <taxon>Astigmata</taxon>
        <taxon>Psoroptidia</taxon>
        <taxon>Analgoidea</taxon>
        <taxon>Pyroglyphidae</taxon>
        <taxon>Dermatophagoidinae</taxon>
        <taxon>Dermatophagoides</taxon>
    </lineage>
</organism>